<evidence type="ECO:0000256" key="15">
    <source>
        <dbReference type="SAM" id="Phobius"/>
    </source>
</evidence>
<evidence type="ECO:0000256" key="1">
    <source>
        <dbReference type="ARBA" id="ARBA00001971"/>
    </source>
</evidence>
<feature type="binding site" description="axial binding residue" evidence="13">
    <location>
        <position position="448"/>
    </location>
    <ligand>
        <name>heme</name>
        <dbReference type="ChEBI" id="CHEBI:30413"/>
    </ligand>
    <ligandPart>
        <name>Fe</name>
        <dbReference type="ChEBI" id="CHEBI:18248"/>
    </ligandPart>
</feature>
<evidence type="ECO:0000256" key="5">
    <source>
        <dbReference type="ARBA" id="ARBA00022617"/>
    </source>
</evidence>
<comment type="cofactor">
    <cofactor evidence="1 13">
        <name>heme</name>
        <dbReference type="ChEBI" id="CHEBI:30413"/>
    </cofactor>
</comment>
<keyword evidence="6 13" id="KW-0479">Metal-binding</keyword>
<evidence type="ECO:0000256" key="8">
    <source>
        <dbReference type="ARBA" id="ARBA00022848"/>
    </source>
</evidence>
<comment type="subcellular location">
    <subcellularLocation>
        <location evidence="3">Endoplasmic reticulum membrane</location>
        <topology evidence="3">Peripheral membrane protein</topology>
    </subcellularLocation>
    <subcellularLocation>
        <location evidence="2">Microsome membrane</location>
        <topology evidence="2">Peripheral membrane protein</topology>
    </subcellularLocation>
</comment>
<dbReference type="Gene3D" id="1.10.630.10">
    <property type="entry name" value="Cytochrome P450"/>
    <property type="match status" value="1"/>
</dbReference>
<dbReference type="CDD" id="cd20628">
    <property type="entry name" value="CYP4"/>
    <property type="match status" value="1"/>
</dbReference>
<keyword evidence="7" id="KW-0256">Endoplasmic reticulum</keyword>
<dbReference type="InterPro" id="IPR001128">
    <property type="entry name" value="Cyt_P450"/>
</dbReference>
<dbReference type="PROSITE" id="PS00086">
    <property type="entry name" value="CYTOCHROME_P450"/>
    <property type="match status" value="1"/>
</dbReference>
<proteinExistence type="inferred from homology"/>
<evidence type="ECO:0000256" key="11">
    <source>
        <dbReference type="ARBA" id="ARBA00023033"/>
    </source>
</evidence>
<keyword evidence="15" id="KW-0812">Transmembrane</keyword>
<dbReference type="InterPro" id="IPR036396">
    <property type="entry name" value="Cyt_P450_sf"/>
</dbReference>
<evidence type="ECO:0008006" key="18">
    <source>
        <dbReference type="Google" id="ProtNLM"/>
    </source>
</evidence>
<dbReference type="InterPro" id="IPR002401">
    <property type="entry name" value="Cyt_P450_E_grp-I"/>
</dbReference>
<keyword evidence="15" id="KW-1133">Transmembrane helix</keyword>
<dbReference type="GO" id="GO:0005506">
    <property type="term" value="F:iron ion binding"/>
    <property type="evidence" value="ECO:0007669"/>
    <property type="project" value="InterPro"/>
</dbReference>
<dbReference type="GO" id="GO:0016705">
    <property type="term" value="F:oxidoreductase activity, acting on paired donors, with incorporation or reduction of molecular oxygen"/>
    <property type="evidence" value="ECO:0007669"/>
    <property type="project" value="InterPro"/>
</dbReference>
<protein>
    <recommendedName>
        <fullName evidence="18">Cytochrome P450</fullName>
    </recommendedName>
</protein>
<name>A0AAN8NZU4_POLSC</name>
<keyword evidence="11 14" id="KW-0503">Monooxygenase</keyword>
<keyword evidence="9 14" id="KW-0560">Oxidoreductase</keyword>
<dbReference type="SUPFAM" id="SSF48264">
    <property type="entry name" value="Cytochrome P450"/>
    <property type="match status" value="1"/>
</dbReference>
<dbReference type="Proteomes" id="UP001372834">
    <property type="component" value="Unassembled WGS sequence"/>
</dbReference>
<dbReference type="InterPro" id="IPR050196">
    <property type="entry name" value="Cytochrome_P450_Monoox"/>
</dbReference>
<evidence type="ECO:0000256" key="9">
    <source>
        <dbReference type="ARBA" id="ARBA00023002"/>
    </source>
</evidence>
<dbReference type="PANTHER" id="PTHR24291">
    <property type="entry name" value="CYTOCHROME P450 FAMILY 4"/>
    <property type="match status" value="1"/>
</dbReference>
<evidence type="ECO:0000256" key="13">
    <source>
        <dbReference type="PIRSR" id="PIRSR602401-1"/>
    </source>
</evidence>
<keyword evidence="12 15" id="KW-0472">Membrane</keyword>
<dbReference type="AlphaFoldDB" id="A0AAN8NZU4"/>
<dbReference type="PRINTS" id="PR00385">
    <property type="entry name" value="P450"/>
</dbReference>
<dbReference type="Pfam" id="PF00067">
    <property type="entry name" value="p450"/>
    <property type="match status" value="1"/>
</dbReference>
<evidence type="ECO:0000256" key="12">
    <source>
        <dbReference type="ARBA" id="ARBA00023136"/>
    </source>
</evidence>
<organism evidence="16 17">
    <name type="scientific">Polyplax serrata</name>
    <name type="common">Common mouse louse</name>
    <dbReference type="NCBI Taxonomy" id="468196"/>
    <lineage>
        <taxon>Eukaryota</taxon>
        <taxon>Metazoa</taxon>
        <taxon>Ecdysozoa</taxon>
        <taxon>Arthropoda</taxon>
        <taxon>Hexapoda</taxon>
        <taxon>Insecta</taxon>
        <taxon>Pterygota</taxon>
        <taxon>Neoptera</taxon>
        <taxon>Paraneoptera</taxon>
        <taxon>Psocodea</taxon>
        <taxon>Troctomorpha</taxon>
        <taxon>Phthiraptera</taxon>
        <taxon>Anoplura</taxon>
        <taxon>Polyplacidae</taxon>
        <taxon>Polyplax</taxon>
    </lineage>
</organism>
<keyword evidence="8" id="KW-0492">Microsome</keyword>
<evidence type="ECO:0000256" key="3">
    <source>
        <dbReference type="ARBA" id="ARBA00004406"/>
    </source>
</evidence>
<evidence type="ECO:0000256" key="14">
    <source>
        <dbReference type="RuleBase" id="RU000461"/>
    </source>
</evidence>
<evidence type="ECO:0000313" key="17">
    <source>
        <dbReference type="Proteomes" id="UP001372834"/>
    </source>
</evidence>
<sequence>MFNPWLILFTIFLIYVFNYWLNWKLYRAVEKFPGPTSLPLLGNSLDFATTSHGIFLKFIEFSKTYGRFFRVWNNGKPYIICNDHRDAEVLLGSNVHLHKNEAYKYLIPWIGHGLISARDVTLWRKHRKIITPTFHFKILNDFFDIFAENAKILSSQLKSEVGNGPFDIHKYMKLAALDNICETAMGINMNAQRKADNTYVKAVENITAVVTLRMFKVWLMIDALFHLSIYSKIQKKCLEVLHGTTQKVIADARQKFDTVTTNKDGNIDNNENFDEKKRLAFLHLLLKSEEGSQLSDKVIREEVETFMFAGHDTISSGMSFTLYCLAQNPEIQEMVFREQNDIFGDSDRLPTMADVQEMQYLDRVVKEAQRVFPSIPFIGRELHEDLTLPGNYVVPKGTQLCINIFSLHHNPNVWTEPDKFNPDNFLPETAQSRHPYAFIPFSAGPRNCIGQKYAMLAMKVTLSTILRSYKINPSPLATDKPMLAGEIVLLSKNGVRLSIEPRKK</sequence>
<evidence type="ECO:0000256" key="2">
    <source>
        <dbReference type="ARBA" id="ARBA00004174"/>
    </source>
</evidence>
<dbReference type="FunFam" id="1.10.630.10:FF:000182">
    <property type="entry name" value="Cytochrome P450 3A4"/>
    <property type="match status" value="1"/>
</dbReference>
<evidence type="ECO:0000256" key="10">
    <source>
        <dbReference type="ARBA" id="ARBA00023004"/>
    </source>
</evidence>
<dbReference type="PANTHER" id="PTHR24291:SF189">
    <property type="entry name" value="CYTOCHROME P450 4C3-RELATED"/>
    <property type="match status" value="1"/>
</dbReference>
<keyword evidence="10 13" id="KW-0408">Iron</keyword>
<evidence type="ECO:0000256" key="6">
    <source>
        <dbReference type="ARBA" id="ARBA00022723"/>
    </source>
</evidence>
<evidence type="ECO:0000256" key="4">
    <source>
        <dbReference type="ARBA" id="ARBA00010617"/>
    </source>
</evidence>
<keyword evidence="5 13" id="KW-0349">Heme</keyword>
<evidence type="ECO:0000256" key="7">
    <source>
        <dbReference type="ARBA" id="ARBA00022824"/>
    </source>
</evidence>
<gene>
    <name evidence="16" type="ORF">RUM43_002828</name>
</gene>
<accession>A0AAN8NZU4</accession>
<evidence type="ECO:0000313" key="16">
    <source>
        <dbReference type="EMBL" id="KAK6629011.1"/>
    </source>
</evidence>
<dbReference type="GO" id="GO:0004497">
    <property type="term" value="F:monooxygenase activity"/>
    <property type="evidence" value="ECO:0007669"/>
    <property type="project" value="UniProtKB-KW"/>
</dbReference>
<dbReference type="GO" id="GO:0005789">
    <property type="term" value="C:endoplasmic reticulum membrane"/>
    <property type="evidence" value="ECO:0007669"/>
    <property type="project" value="UniProtKB-SubCell"/>
</dbReference>
<dbReference type="EMBL" id="JAWJWE010000036">
    <property type="protein sequence ID" value="KAK6629011.1"/>
    <property type="molecule type" value="Genomic_DNA"/>
</dbReference>
<dbReference type="GO" id="GO:0020037">
    <property type="term" value="F:heme binding"/>
    <property type="evidence" value="ECO:0007669"/>
    <property type="project" value="InterPro"/>
</dbReference>
<comment type="similarity">
    <text evidence="4 14">Belongs to the cytochrome P450 family.</text>
</comment>
<dbReference type="InterPro" id="IPR017972">
    <property type="entry name" value="Cyt_P450_CS"/>
</dbReference>
<dbReference type="PRINTS" id="PR00463">
    <property type="entry name" value="EP450I"/>
</dbReference>
<feature type="transmembrane region" description="Helical" evidence="15">
    <location>
        <begin position="6"/>
        <end position="23"/>
    </location>
</feature>
<comment type="caution">
    <text evidence="16">The sequence shown here is derived from an EMBL/GenBank/DDBJ whole genome shotgun (WGS) entry which is preliminary data.</text>
</comment>
<reference evidence="16 17" key="1">
    <citation type="submission" date="2023-10" db="EMBL/GenBank/DDBJ databases">
        <title>Genomes of two closely related lineages of the louse Polyplax serrata with different host specificities.</title>
        <authorList>
            <person name="Martinu J."/>
            <person name="Tarabai H."/>
            <person name="Stefka J."/>
            <person name="Hypsa V."/>
        </authorList>
    </citation>
    <scope>NUCLEOTIDE SEQUENCE [LARGE SCALE GENOMIC DNA]</scope>
    <source>
        <strain evidence="16">HR10_N</strain>
    </source>
</reference>